<feature type="compositionally biased region" description="Polar residues" evidence="1">
    <location>
        <begin position="241"/>
        <end position="255"/>
    </location>
</feature>
<dbReference type="OrthoDB" id="2373317at2759"/>
<dbReference type="AlphaFoldDB" id="A0A9W8A6K0"/>
<evidence type="ECO:0000256" key="1">
    <source>
        <dbReference type="SAM" id="MobiDB-lite"/>
    </source>
</evidence>
<evidence type="ECO:0008006" key="4">
    <source>
        <dbReference type="Google" id="ProtNLM"/>
    </source>
</evidence>
<feature type="region of interest" description="Disordered" evidence="1">
    <location>
        <begin position="272"/>
        <end position="291"/>
    </location>
</feature>
<feature type="compositionally biased region" description="Polar residues" evidence="1">
    <location>
        <begin position="276"/>
        <end position="285"/>
    </location>
</feature>
<protein>
    <recommendedName>
        <fullName evidence="4">MPN domain-containing protein</fullName>
    </recommendedName>
</protein>
<proteinExistence type="predicted"/>
<organism evidence="2 3">
    <name type="scientific">Tieghemiomyces parasiticus</name>
    <dbReference type="NCBI Taxonomy" id="78921"/>
    <lineage>
        <taxon>Eukaryota</taxon>
        <taxon>Fungi</taxon>
        <taxon>Fungi incertae sedis</taxon>
        <taxon>Zoopagomycota</taxon>
        <taxon>Kickxellomycotina</taxon>
        <taxon>Dimargaritomycetes</taxon>
        <taxon>Dimargaritales</taxon>
        <taxon>Dimargaritaceae</taxon>
        <taxon>Tieghemiomyces</taxon>
    </lineage>
</organism>
<dbReference type="Proteomes" id="UP001150569">
    <property type="component" value="Unassembled WGS sequence"/>
</dbReference>
<gene>
    <name evidence="2" type="ORF">IWQ60_005633</name>
</gene>
<reference evidence="2" key="1">
    <citation type="submission" date="2022-07" db="EMBL/GenBank/DDBJ databases">
        <title>Phylogenomic reconstructions and comparative analyses of Kickxellomycotina fungi.</title>
        <authorList>
            <person name="Reynolds N.K."/>
            <person name="Stajich J.E."/>
            <person name="Barry K."/>
            <person name="Grigoriev I.V."/>
            <person name="Crous P."/>
            <person name="Smith M.E."/>
        </authorList>
    </citation>
    <scope>NUCLEOTIDE SEQUENCE</scope>
    <source>
        <strain evidence="2">RSA 861</strain>
    </source>
</reference>
<evidence type="ECO:0000313" key="2">
    <source>
        <dbReference type="EMBL" id="KAJ1923794.1"/>
    </source>
</evidence>
<comment type="caution">
    <text evidence="2">The sequence shown here is derived from an EMBL/GenBank/DDBJ whole genome shotgun (WGS) entry which is preliminary data.</text>
</comment>
<evidence type="ECO:0000313" key="3">
    <source>
        <dbReference type="Proteomes" id="UP001150569"/>
    </source>
</evidence>
<keyword evidence="3" id="KW-1185">Reference proteome</keyword>
<dbReference type="EMBL" id="JANBPT010000311">
    <property type="protein sequence ID" value="KAJ1923794.1"/>
    <property type="molecule type" value="Genomic_DNA"/>
</dbReference>
<sequence>MLPPDVTIAADLYAKLVAMGGSLIPKQGILYGSLRPRPAREGGVGNDHQDTALPAVHIVGLAPFAHTDHDLMTVLNTYVHHPVYRLVGWYSAPAVNVPTDNLDPQHVAACYFDTMEAHLLKIHAARAAHLRPKANEVAQRAETQMRSLVGLVIWLPCMSSGAASTPSVTTVTSATHPAAAVAHHNSIDVYTFQTHADATSLLRKLRHPTCTVHAGPVESRILDTLRMRSVRLSSSNATTLEVLQSGSSRSLTGSPVGSPAPGFAQRAPFVDRAASPTPTGTSQPASKAGSLTDLTAALKPTPTLSRTLIPCSLHVDSPAVTAYLPAAAAQPLDLAPQSAGRVRDVMQILDASAQAQLTQDADAAVQRALDRYQQVENFFASSVPTRIDRYREAWQEHDALVEMLQFLDQPVETVLAQMEAAAVYTPAAASLPE</sequence>
<accession>A0A9W8A6K0</accession>
<feature type="region of interest" description="Disordered" evidence="1">
    <location>
        <begin position="241"/>
        <end position="264"/>
    </location>
</feature>
<name>A0A9W8A6K0_9FUNG</name>